<dbReference type="InterPro" id="IPR015424">
    <property type="entry name" value="PyrdxlP-dep_Trfase"/>
</dbReference>
<comment type="cofactor">
    <cofactor evidence="1 8 9">
        <name>pyridoxal 5'-phosphate</name>
        <dbReference type="ChEBI" id="CHEBI:597326"/>
    </cofactor>
</comment>
<gene>
    <name evidence="11" type="ORF">GRAN_1390</name>
</gene>
<dbReference type="PANTHER" id="PTHR13693:SF3">
    <property type="entry name" value="LD36009P"/>
    <property type="match status" value="1"/>
</dbReference>
<dbReference type="InterPro" id="IPR050087">
    <property type="entry name" value="AON_synthase_class-II"/>
</dbReference>
<dbReference type="AlphaFoldDB" id="A0A4Q0T633"/>
<dbReference type="UniPathway" id="UPA00078"/>
<dbReference type="InterPro" id="IPR015421">
    <property type="entry name" value="PyrdxlP-dep_Trfase_major"/>
</dbReference>
<dbReference type="SUPFAM" id="SSF53383">
    <property type="entry name" value="PLP-dependent transferases"/>
    <property type="match status" value="1"/>
</dbReference>
<dbReference type="RefSeq" id="WP_128912145.1">
    <property type="nucleotide sequence ID" value="NZ_RDSM01000001.1"/>
</dbReference>
<dbReference type="Pfam" id="PF00155">
    <property type="entry name" value="Aminotran_1_2"/>
    <property type="match status" value="1"/>
</dbReference>
<dbReference type="PROSITE" id="PS00599">
    <property type="entry name" value="AA_TRANSFER_CLASS_2"/>
    <property type="match status" value="1"/>
</dbReference>
<evidence type="ECO:0000256" key="6">
    <source>
        <dbReference type="ARBA" id="ARBA00022898"/>
    </source>
</evidence>
<evidence type="ECO:0000256" key="4">
    <source>
        <dbReference type="ARBA" id="ARBA00022679"/>
    </source>
</evidence>
<evidence type="ECO:0000313" key="11">
    <source>
        <dbReference type="EMBL" id="RXH58080.1"/>
    </source>
</evidence>
<dbReference type="InterPro" id="IPR004723">
    <property type="entry name" value="AONS_Archaea/Proteobacteria"/>
</dbReference>
<keyword evidence="12" id="KW-1185">Reference proteome</keyword>
<evidence type="ECO:0000256" key="8">
    <source>
        <dbReference type="PIRSR" id="PIRSR604723-51"/>
    </source>
</evidence>
<dbReference type="GO" id="GO:0030170">
    <property type="term" value="F:pyridoxal phosphate binding"/>
    <property type="evidence" value="ECO:0007669"/>
    <property type="project" value="InterPro"/>
</dbReference>
<comment type="catalytic activity">
    <reaction evidence="7 9">
        <text>6-carboxyhexanoyl-[ACP] + L-alanine + H(+) = (8S)-8-amino-7-oxononanoate + holo-[ACP] + CO2</text>
        <dbReference type="Rhea" id="RHEA:42288"/>
        <dbReference type="Rhea" id="RHEA-COMP:9685"/>
        <dbReference type="Rhea" id="RHEA-COMP:9955"/>
        <dbReference type="ChEBI" id="CHEBI:15378"/>
        <dbReference type="ChEBI" id="CHEBI:16526"/>
        <dbReference type="ChEBI" id="CHEBI:57972"/>
        <dbReference type="ChEBI" id="CHEBI:64479"/>
        <dbReference type="ChEBI" id="CHEBI:78846"/>
        <dbReference type="ChEBI" id="CHEBI:149468"/>
        <dbReference type="EC" id="2.3.1.47"/>
    </reaction>
</comment>
<comment type="pathway">
    <text evidence="2 9">Cofactor biosynthesis; biotin biosynthesis.</text>
</comment>
<reference evidence="12" key="2">
    <citation type="submission" date="2019-02" db="EMBL/GenBank/DDBJ databases">
        <title>Granulicella sibirica sp. nov., a psychrotolerant acidobacterium isolated from an organic soil layer in forested tundra, West Siberia.</title>
        <authorList>
            <person name="Oshkin I.Y."/>
            <person name="Kulichevskaya I.S."/>
            <person name="Rijpstra W.I.C."/>
            <person name="Sinninghe Damste J.S."/>
            <person name="Rakitin A.L."/>
            <person name="Ravin N.V."/>
            <person name="Dedysh S.N."/>
        </authorList>
    </citation>
    <scope>NUCLEOTIDE SEQUENCE [LARGE SCALE GENOMIC DNA]</scope>
    <source>
        <strain evidence="12">AF10</strain>
    </source>
</reference>
<proteinExistence type="inferred from homology"/>
<evidence type="ECO:0000256" key="7">
    <source>
        <dbReference type="ARBA" id="ARBA00047715"/>
    </source>
</evidence>
<dbReference type="NCBIfam" id="NF005394">
    <property type="entry name" value="PRK06939.1"/>
    <property type="match status" value="1"/>
</dbReference>
<dbReference type="CDD" id="cd06454">
    <property type="entry name" value="KBL_like"/>
    <property type="match status" value="1"/>
</dbReference>
<dbReference type="EC" id="2.3.1.47" evidence="9"/>
<keyword evidence="5" id="KW-0093">Biotin biosynthesis</keyword>
<dbReference type="Gene3D" id="3.40.640.10">
    <property type="entry name" value="Type I PLP-dependent aspartate aminotransferase-like (Major domain)"/>
    <property type="match status" value="1"/>
</dbReference>
<dbReference type="InterPro" id="IPR004839">
    <property type="entry name" value="Aminotransferase_I/II_large"/>
</dbReference>
<dbReference type="FunFam" id="3.40.640.10:FF:000006">
    <property type="entry name" value="5-aminolevulinate synthase, mitochondrial"/>
    <property type="match status" value="1"/>
</dbReference>
<organism evidence="11 12">
    <name type="scientific">Granulicella sibirica</name>
    <dbReference type="NCBI Taxonomy" id="2479048"/>
    <lineage>
        <taxon>Bacteria</taxon>
        <taxon>Pseudomonadati</taxon>
        <taxon>Acidobacteriota</taxon>
        <taxon>Terriglobia</taxon>
        <taxon>Terriglobales</taxon>
        <taxon>Acidobacteriaceae</taxon>
        <taxon>Granulicella</taxon>
    </lineage>
</organism>
<dbReference type="Proteomes" id="UP000289437">
    <property type="component" value="Unassembled WGS sequence"/>
</dbReference>
<evidence type="ECO:0000256" key="5">
    <source>
        <dbReference type="ARBA" id="ARBA00022756"/>
    </source>
</evidence>
<keyword evidence="4 9" id="KW-0808">Transferase</keyword>
<comment type="similarity">
    <text evidence="9">Belongs to the class-II pyridoxal-phosphate-dependent aminotransferase family. BioF subfamily.</text>
</comment>
<reference evidence="11 12" key="1">
    <citation type="submission" date="2018-11" db="EMBL/GenBank/DDBJ databases">
        <authorList>
            <person name="Mardanov A.V."/>
            <person name="Ravin N.V."/>
            <person name="Dedysh S.N."/>
        </authorList>
    </citation>
    <scope>NUCLEOTIDE SEQUENCE [LARGE SCALE GENOMIC DNA]</scope>
    <source>
        <strain evidence="11 12">AF10</strain>
    </source>
</reference>
<evidence type="ECO:0000256" key="9">
    <source>
        <dbReference type="RuleBase" id="RU003693"/>
    </source>
</evidence>
<dbReference type="GO" id="GO:0016874">
    <property type="term" value="F:ligase activity"/>
    <property type="evidence" value="ECO:0007669"/>
    <property type="project" value="UniProtKB-KW"/>
</dbReference>
<evidence type="ECO:0000259" key="10">
    <source>
        <dbReference type="Pfam" id="PF00155"/>
    </source>
</evidence>
<comment type="subunit">
    <text evidence="3 9">Homodimer.</text>
</comment>
<keyword evidence="6 8" id="KW-0663">Pyridoxal phosphate</keyword>
<evidence type="ECO:0000256" key="3">
    <source>
        <dbReference type="ARBA" id="ARBA00011738"/>
    </source>
</evidence>
<feature type="domain" description="Aminotransferase class I/classII large" evidence="10">
    <location>
        <begin position="46"/>
        <end position="393"/>
    </location>
</feature>
<dbReference type="OrthoDB" id="9807157at2"/>
<evidence type="ECO:0000313" key="12">
    <source>
        <dbReference type="Proteomes" id="UP000289437"/>
    </source>
</evidence>
<protein>
    <recommendedName>
        <fullName evidence="9">8-amino-7-ketopelargonate synthase</fullName>
        <ecNumber evidence="9">2.3.1.47</ecNumber>
    </recommendedName>
</protein>
<comment type="function">
    <text evidence="9">Catalyzes the decarboxylative condensation of pimeloyl-[acyl-carrier protein] and L-alanine to produce 8-amino-7-oxononanoate (AON), [acyl-carrier protein], and carbon dioxide.</text>
</comment>
<dbReference type="InterPro" id="IPR015422">
    <property type="entry name" value="PyrdxlP-dep_Trfase_small"/>
</dbReference>
<keyword evidence="11" id="KW-0436">Ligase</keyword>
<dbReference type="GO" id="GO:0009102">
    <property type="term" value="P:biotin biosynthetic process"/>
    <property type="evidence" value="ECO:0007669"/>
    <property type="project" value="UniProtKB-UniRule"/>
</dbReference>
<feature type="modified residue" description="N6-(pyridoxal phosphate)lysine" evidence="8">
    <location>
        <position position="246"/>
    </location>
</feature>
<dbReference type="PANTHER" id="PTHR13693">
    <property type="entry name" value="CLASS II AMINOTRANSFERASE/8-AMINO-7-OXONONANOATE SYNTHASE"/>
    <property type="match status" value="1"/>
</dbReference>
<sequence length="403" mass="43664">MPFAATRPQLAHLTAVMDDLKARGTYFKLRVLDDEQGPVCHYDGREVINLASNNYLGLCNHPKLREAAIAATRKYGVGSGAVRTIAGTMRIHMELEEKIAAFKGVEACVVFQSGFSANAGTVSSILGKEDFILSDELNHASIIDGARLSKAKIKVFRHKDVAHAEELLKEVQNEPGRKLVITDGVFSMDGDIGPVGELADLCERYGAIMMVDDAHASGVLGRNGRGSVDHFHATSKVDVQVGTLSKAIGALGGYVCGSRDLIDFLYHRARPFLFSTSHPPSVAATCIAAFDLLESEPERIARLWDNTWYFKKQLTDAGFDVGGKTTPASETPITPIILGDGRRTMDFSRALFDQGVMATGIAFPTVSEGKARIRTIMTSEHTRPQIDRALDIIVSTAKTSGIL</sequence>
<dbReference type="Gene3D" id="3.90.1150.10">
    <property type="entry name" value="Aspartate Aminotransferase, domain 1"/>
    <property type="match status" value="1"/>
</dbReference>
<accession>A0A4Q0T633</accession>
<dbReference type="NCBIfam" id="TIGR00858">
    <property type="entry name" value="bioF"/>
    <property type="match status" value="1"/>
</dbReference>
<evidence type="ECO:0000256" key="1">
    <source>
        <dbReference type="ARBA" id="ARBA00001933"/>
    </source>
</evidence>
<dbReference type="InterPro" id="IPR001917">
    <property type="entry name" value="Aminotrans_II_pyridoxalP_BS"/>
</dbReference>
<name>A0A4Q0T633_9BACT</name>
<dbReference type="EMBL" id="RDSM01000001">
    <property type="protein sequence ID" value="RXH58080.1"/>
    <property type="molecule type" value="Genomic_DNA"/>
</dbReference>
<dbReference type="GO" id="GO:0008710">
    <property type="term" value="F:8-amino-7-oxononanoate synthase activity"/>
    <property type="evidence" value="ECO:0007669"/>
    <property type="project" value="UniProtKB-UniRule"/>
</dbReference>
<evidence type="ECO:0000256" key="2">
    <source>
        <dbReference type="ARBA" id="ARBA00004746"/>
    </source>
</evidence>
<comment type="caution">
    <text evidence="11">The sequence shown here is derived from an EMBL/GenBank/DDBJ whole genome shotgun (WGS) entry which is preliminary data.</text>
</comment>